<dbReference type="InterPro" id="IPR003593">
    <property type="entry name" value="AAA+_ATPase"/>
</dbReference>
<feature type="domain" description="Sigma-54 factor interaction" evidence="6">
    <location>
        <begin position="195"/>
        <end position="424"/>
    </location>
</feature>
<dbReference type="Pfam" id="PF00158">
    <property type="entry name" value="Sigma54_activat"/>
    <property type="match status" value="1"/>
</dbReference>
<dbReference type="SUPFAM" id="SSF46689">
    <property type="entry name" value="Homeodomain-like"/>
    <property type="match status" value="1"/>
</dbReference>
<dbReference type="GO" id="GO:0043565">
    <property type="term" value="F:sequence-specific DNA binding"/>
    <property type="evidence" value="ECO:0007669"/>
    <property type="project" value="InterPro"/>
</dbReference>
<name>A0A0B7GTQ0_TREPH</name>
<keyword evidence="4" id="KW-0238">DNA-binding</keyword>
<evidence type="ECO:0000256" key="1">
    <source>
        <dbReference type="ARBA" id="ARBA00022741"/>
    </source>
</evidence>
<dbReference type="PROSITE" id="PS00675">
    <property type="entry name" value="SIGMA54_INTERACT_1"/>
    <property type="match status" value="1"/>
</dbReference>
<dbReference type="SUPFAM" id="SSF55781">
    <property type="entry name" value="GAF domain-like"/>
    <property type="match status" value="1"/>
</dbReference>
<dbReference type="AlphaFoldDB" id="A0A0B7GTQ0"/>
<dbReference type="InterPro" id="IPR002197">
    <property type="entry name" value="HTH_Fis"/>
</dbReference>
<dbReference type="InterPro" id="IPR027417">
    <property type="entry name" value="P-loop_NTPase"/>
</dbReference>
<evidence type="ECO:0000256" key="2">
    <source>
        <dbReference type="ARBA" id="ARBA00022840"/>
    </source>
</evidence>
<dbReference type="Gene3D" id="1.10.8.60">
    <property type="match status" value="1"/>
</dbReference>
<keyword evidence="3" id="KW-0805">Transcription regulation</keyword>
<dbReference type="Pfam" id="PF25601">
    <property type="entry name" value="AAA_lid_14"/>
    <property type="match status" value="1"/>
</dbReference>
<evidence type="ECO:0000313" key="9">
    <source>
        <dbReference type="Proteomes" id="UP000042527"/>
    </source>
</evidence>
<dbReference type="Pfam" id="PF02954">
    <property type="entry name" value="HTH_8"/>
    <property type="match status" value="1"/>
</dbReference>
<dbReference type="InterPro" id="IPR003018">
    <property type="entry name" value="GAF"/>
</dbReference>
<evidence type="ECO:0000313" key="8">
    <source>
        <dbReference type="EMBL" id="QEJ97806.1"/>
    </source>
</evidence>
<keyword evidence="9" id="KW-1185">Reference proteome</keyword>
<reference evidence="9" key="1">
    <citation type="submission" date="2015-01" db="EMBL/GenBank/DDBJ databases">
        <authorList>
            <person name="Manzoor Shahid"/>
            <person name="Zubair Saima"/>
        </authorList>
    </citation>
    <scope>NUCLEOTIDE SEQUENCE [LARGE SCALE GENOMIC DNA]</scope>
    <source>
        <strain evidence="9">V1</strain>
    </source>
</reference>
<accession>A0A0B7GTQ0</accession>
<sequence length="502" mass="55933">MNLSTNIDAEKLNALIQISLLINSNYSDLNALLEKIVQSAMDVVGGDAASLLIVTADKKNLRFEIALGPRGIEAKKILVGLNGIAGWVVKHSKSAIINDVQNDTRFDSSVQETTGYVTRNMLAVPMRIKTECIGVIEVLNKADNQDFTLNDLEVLELFATQTALAYQNASNYKQSQEEIIRLQDQLTQEQGYHTLIAESPIMLEKLAICKRIAVSDASVLILGESGVGKELIAEQIHLNSDRAGEPFIRVNCAALPEGLLESELFGHVRGAFTDAVADRKGGFETANKGTIFLDEIGEVPLFVQAKLLRVLQDKTFEPVGSSKTFVADVRIIAATNRNIEKLVEEGTFRADLYYRLNVLPIYIPPLRQRIEDIPALANFFLKKFNKAVKKDFAGFTETAMSAMLAYHWPGNIRELENAVERACVVGTPPYITEDALFFTTNKTFVENPEDKTLKTAINVFKKQYILSVLEKNNWNQTSTAEVLDIQRTYLSRLLKELDIKEK</sequence>
<dbReference type="Gene3D" id="3.40.50.300">
    <property type="entry name" value="P-loop containing nucleotide triphosphate hydrolases"/>
    <property type="match status" value="1"/>
</dbReference>
<dbReference type="SMART" id="SM00065">
    <property type="entry name" value="GAF"/>
    <property type="match status" value="1"/>
</dbReference>
<evidence type="ECO:0000313" key="7">
    <source>
        <dbReference type="EMBL" id="CEM60360.1"/>
    </source>
</evidence>
<evidence type="ECO:0000256" key="4">
    <source>
        <dbReference type="ARBA" id="ARBA00023125"/>
    </source>
</evidence>
<dbReference type="InterPro" id="IPR025662">
    <property type="entry name" value="Sigma_54_int_dom_ATP-bd_1"/>
</dbReference>
<dbReference type="InterPro" id="IPR058031">
    <property type="entry name" value="AAA_lid_NorR"/>
</dbReference>
<dbReference type="InterPro" id="IPR002078">
    <property type="entry name" value="Sigma_54_int"/>
</dbReference>
<dbReference type="EMBL" id="CP042817">
    <property type="protein sequence ID" value="QEJ97806.1"/>
    <property type="molecule type" value="Genomic_DNA"/>
</dbReference>
<reference evidence="8 10" key="3">
    <citation type="submission" date="2019-08" db="EMBL/GenBank/DDBJ databases">
        <authorList>
            <person name="Kuhnert P."/>
        </authorList>
    </citation>
    <scope>NUCLEOTIDE SEQUENCE [LARGE SCALE GENOMIC DNA]</scope>
    <source>
        <strain evidence="8 10">B36.5</strain>
    </source>
</reference>
<dbReference type="EMBL" id="CDNC01000001">
    <property type="protein sequence ID" value="CEM60360.1"/>
    <property type="molecule type" value="Genomic_DNA"/>
</dbReference>
<dbReference type="RefSeq" id="WP_024752487.1">
    <property type="nucleotide sequence ID" value="NZ_CDNC01000001.1"/>
</dbReference>
<evidence type="ECO:0000259" key="6">
    <source>
        <dbReference type="PROSITE" id="PS50045"/>
    </source>
</evidence>
<dbReference type="InterPro" id="IPR025944">
    <property type="entry name" value="Sigma_54_int_dom_CS"/>
</dbReference>
<dbReference type="CDD" id="cd00009">
    <property type="entry name" value="AAA"/>
    <property type="match status" value="1"/>
</dbReference>
<dbReference type="GeneID" id="57753600"/>
<keyword evidence="5" id="KW-0804">Transcription</keyword>
<dbReference type="Proteomes" id="UP000323594">
    <property type="component" value="Chromosome"/>
</dbReference>
<evidence type="ECO:0000256" key="5">
    <source>
        <dbReference type="ARBA" id="ARBA00023163"/>
    </source>
</evidence>
<keyword evidence="1" id="KW-0547">Nucleotide-binding</keyword>
<evidence type="ECO:0000256" key="3">
    <source>
        <dbReference type="ARBA" id="ARBA00023015"/>
    </source>
</evidence>
<dbReference type="PRINTS" id="PR01590">
    <property type="entry name" value="HTHFIS"/>
</dbReference>
<organism evidence="7 9">
    <name type="scientific">Treponema phagedenis</name>
    <dbReference type="NCBI Taxonomy" id="162"/>
    <lineage>
        <taxon>Bacteria</taxon>
        <taxon>Pseudomonadati</taxon>
        <taxon>Spirochaetota</taxon>
        <taxon>Spirochaetia</taxon>
        <taxon>Spirochaetales</taxon>
        <taxon>Treponemataceae</taxon>
        <taxon>Treponema</taxon>
    </lineage>
</organism>
<dbReference type="InterPro" id="IPR009057">
    <property type="entry name" value="Homeodomain-like_sf"/>
</dbReference>
<evidence type="ECO:0000313" key="10">
    <source>
        <dbReference type="Proteomes" id="UP000323594"/>
    </source>
</evidence>
<keyword evidence="2" id="KW-0067">ATP-binding</keyword>
<dbReference type="OrthoDB" id="9803970at2"/>
<dbReference type="GO" id="GO:0006355">
    <property type="term" value="P:regulation of DNA-templated transcription"/>
    <property type="evidence" value="ECO:0007669"/>
    <property type="project" value="InterPro"/>
</dbReference>
<dbReference type="Gene3D" id="3.30.450.40">
    <property type="match status" value="1"/>
</dbReference>
<dbReference type="InterPro" id="IPR029016">
    <property type="entry name" value="GAF-like_dom_sf"/>
</dbReference>
<dbReference type="InterPro" id="IPR025943">
    <property type="entry name" value="Sigma_54_int_dom_ATP-bd_2"/>
</dbReference>
<dbReference type="Gene3D" id="1.10.10.60">
    <property type="entry name" value="Homeodomain-like"/>
    <property type="match status" value="1"/>
</dbReference>
<dbReference type="PANTHER" id="PTHR32071">
    <property type="entry name" value="TRANSCRIPTIONAL REGULATORY PROTEIN"/>
    <property type="match status" value="1"/>
</dbReference>
<proteinExistence type="predicted"/>
<dbReference type="SUPFAM" id="SSF52540">
    <property type="entry name" value="P-loop containing nucleoside triphosphate hydrolases"/>
    <property type="match status" value="1"/>
</dbReference>
<dbReference type="PROSITE" id="PS00676">
    <property type="entry name" value="SIGMA54_INTERACT_2"/>
    <property type="match status" value="1"/>
</dbReference>
<dbReference type="FunFam" id="3.40.50.300:FF:000006">
    <property type="entry name" value="DNA-binding transcriptional regulator NtrC"/>
    <property type="match status" value="1"/>
</dbReference>
<dbReference type="SMART" id="SM00382">
    <property type="entry name" value="AAA"/>
    <property type="match status" value="1"/>
</dbReference>
<gene>
    <name evidence="8" type="ORF">FUT82_07225</name>
    <name evidence="7" type="ORF">TPHV1_10028</name>
</gene>
<dbReference type="GO" id="GO:0005524">
    <property type="term" value="F:ATP binding"/>
    <property type="evidence" value="ECO:0007669"/>
    <property type="project" value="UniProtKB-KW"/>
</dbReference>
<dbReference type="PROSITE" id="PS50045">
    <property type="entry name" value="SIGMA54_INTERACT_4"/>
    <property type="match status" value="1"/>
</dbReference>
<protein>
    <submittedName>
        <fullName evidence="8">GAF domain-containing protein</fullName>
    </submittedName>
    <submittedName>
        <fullName evidence="7">Sigma-54 interaction domain protein</fullName>
    </submittedName>
</protein>
<reference evidence="7" key="2">
    <citation type="submission" date="2015-01" db="EMBL/GenBank/DDBJ databases">
        <authorList>
            <person name="Xiang T."/>
            <person name="Song Y."/>
            <person name="Huang L."/>
            <person name="Wang B."/>
            <person name="Wu P."/>
        </authorList>
    </citation>
    <scope>NUCLEOTIDE SEQUENCE [LARGE SCALE GENOMIC DNA]</scope>
    <source>
        <strain evidence="7">V1</strain>
    </source>
</reference>
<dbReference type="PROSITE" id="PS00688">
    <property type="entry name" value="SIGMA54_INTERACT_3"/>
    <property type="match status" value="1"/>
</dbReference>
<dbReference type="Pfam" id="PF01590">
    <property type="entry name" value="GAF"/>
    <property type="match status" value="1"/>
</dbReference>
<dbReference type="Proteomes" id="UP000042527">
    <property type="component" value="Unassembled WGS sequence"/>
</dbReference>